<dbReference type="Pfam" id="PF00754">
    <property type="entry name" value="F5_F8_type_C"/>
    <property type="match status" value="1"/>
</dbReference>
<evidence type="ECO:0000313" key="5">
    <source>
        <dbReference type="Proteomes" id="UP001501444"/>
    </source>
</evidence>
<comment type="caution">
    <text evidence="4">The sequence shown here is derived from an EMBL/GenBank/DDBJ whole genome shotgun (WGS) entry which is preliminary data.</text>
</comment>
<dbReference type="InterPro" id="IPR006311">
    <property type="entry name" value="TAT_signal"/>
</dbReference>
<dbReference type="Gene3D" id="2.60.120.260">
    <property type="entry name" value="Galactose-binding domain-like"/>
    <property type="match status" value="1"/>
</dbReference>
<sequence>MSITRRAFLTTNATLLAGIALDAAVPAPAGAAPSGTDLALYRPVRASSTAYAPTPATFATDGLYEVGVRGSGWRAGAATDPQWIEVDLQAPCGIEALVITFEARPGDPEFTSGGASDVNPRAGTTGFEILSAYPTTYDVSVSADGTNYTQVYRTTAGTGGVATITLSTPATGRYVRLTASDRANHNPLGINGIQVYGTAPSHPAVTGWTDFGVHTTPPPALTVAADGTVPLESGWALTYDARVGSATGATLARTGVDTSAWLPATVPGTAPAPAPTWPGAARPPPPPPTAPTTARRWPSTATRPPAGRRATATTSGSRSTSAPAPPSTA</sequence>
<gene>
    <name evidence="4" type="ORF">GCM10010170_013410</name>
</gene>
<proteinExistence type="predicted"/>
<dbReference type="EMBL" id="BAAARV010000013">
    <property type="protein sequence ID" value="GAA2333972.1"/>
    <property type="molecule type" value="Genomic_DNA"/>
</dbReference>
<reference evidence="5" key="1">
    <citation type="journal article" date="2019" name="Int. J. Syst. Evol. Microbiol.">
        <title>The Global Catalogue of Microorganisms (GCM) 10K type strain sequencing project: providing services to taxonomists for standard genome sequencing and annotation.</title>
        <authorList>
            <consortium name="The Broad Institute Genomics Platform"/>
            <consortium name="The Broad Institute Genome Sequencing Center for Infectious Disease"/>
            <person name="Wu L."/>
            <person name="Ma J."/>
        </authorList>
    </citation>
    <scope>NUCLEOTIDE SEQUENCE [LARGE SCALE GENOMIC DNA]</scope>
    <source>
        <strain evidence="5">JCM 3272</strain>
    </source>
</reference>
<evidence type="ECO:0000256" key="2">
    <source>
        <dbReference type="SAM" id="SignalP"/>
    </source>
</evidence>
<keyword evidence="5" id="KW-1185">Reference proteome</keyword>
<dbReference type="InterPro" id="IPR000421">
    <property type="entry name" value="FA58C"/>
</dbReference>
<dbReference type="RefSeq" id="WP_344611360.1">
    <property type="nucleotide sequence ID" value="NZ_BAAARV010000013.1"/>
</dbReference>
<feature type="domain" description="F5/8 type C" evidence="3">
    <location>
        <begin position="23"/>
        <end position="198"/>
    </location>
</feature>
<dbReference type="SUPFAM" id="SSF49785">
    <property type="entry name" value="Galactose-binding domain-like"/>
    <property type="match status" value="1"/>
</dbReference>
<feature type="compositionally biased region" description="Low complexity" evidence="1">
    <location>
        <begin position="291"/>
        <end position="322"/>
    </location>
</feature>
<protein>
    <recommendedName>
        <fullName evidence="3">F5/8 type C domain-containing protein</fullName>
    </recommendedName>
</protein>
<evidence type="ECO:0000259" key="3">
    <source>
        <dbReference type="PROSITE" id="PS50022"/>
    </source>
</evidence>
<name>A0ABP5SPH4_9ACTN</name>
<feature type="chain" id="PRO_5045120301" description="F5/8 type C domain-containing protein" evidence="2">
    <location>
        <begin position="32"/>
        <end position="329"/>
    </location>
</feature>
<accession>A0ABP5SPH4</accession>
<dbReference type="InterPro" id="IPR008979">
    <property type="entry name" value="Galactose-bd-like_sf"/>
</dbReference>
<feature type="compositionally biased region" description="Pro residues" evidence="1">
    <location>
        <begin position="270"/>
        <end position="290"/>
    </location>
</feature>
<organism evidence="4 5">
    <name type="scientific">Dactylosporangium salmoneum</name>
    <dbReference type="NCBI Taxonomy" id="53361"/>
    <lineage>
        <taxon>Bacteria</taxon>
        <taxon>Bacillati</taxon>
        <taxon>Actinomycetota</taxon>
        <taxon>Actinomycetes</taxon>
        <taxon>Micromonosporales</taxon>
        <taxon>Micromonosporaceae</taxon>
        <taxon>Dactylosporangium</taxon>
    </lineage>
</organism>
<keyword evidence="2" id="KW-0732">Signal</keyword>
<dbReference type="Proteomes" id="UP001501444">
    <property type="component" value="Unassembled WGS sequence"/>
</dbReference>
<feature type="signal peptide" evidence="2">
    <location>
        <begin position="1"/>
        <end position="31"/>
    </location>
</feature>
<feature type="region of interest" description="Disordered" evidence="1">
    <location>
        <begin position="262"/>
        <end position="329"/>
    </location>
</feature>
<evidence type="ECO:0000313" key="4">
    <source>
        <dbReference type="EMBL" id="GAA2333972.1"/>
    </source>
</evidence>
<dbReference type="PROSITE" id="PS50022">
    <property type="entry name" value="FA58C_3"/>
    <property type="match status" value="1"/>
</dbReference>
<dbReference type="PROSITE" id="PS51318">
    <property type="entry name" value="TAT"/>
    <property type="match status" value="1"/>
</dbReference>
<evidence type="ECO:0000256" key="1">
    <source>
        <dbReference type="SAM" id="MobiDB-lite"/>
    </source>
</evidence>